<dbReference type="PANTHER" id="PTHR37418">
    <property type="entry name" value="3-KETO-5-AMINOHEXANOATE CLEAVAGE ENZYME-RELATED"/>
    <property type="match status" value="1"/>
</dbReference>
<protein>
    <submittedName>
        <fullName evidence="5">3-keto-5-aminohexanoate cleavage protein</fullName>
    </submittedName>
</protein>
<organism evidence="5 6">
    <name type="scientific">Sabulicella glaciei</name>
    <dbReference type="NCBI Taxonomy" id="2984948"/>
    <lineage>
        <taxon>Bacteria</taxon>
        <taxon>Pseudomonadati</taxon>
        <taxon>Pseudomonadota</taxon>
        <taxon>Alphaproteobacteria</taxon>
        <taxon>Acetobacterales</taxon>
        <taxon>Acetobacteraceae</taxon>
        <taxon>Sabulicella</taxon>
    </lineage>
</organism>
<dbReference type="InterPro" id="IPR013785">
    <property type="entry name" value="Aldolase_TIM"/>
</dbReference>
<evidence type="ECO:0000256" key="3">
    <source>
        <dbReference type="ARBA" id="ARBA00022723"/>
    </source>
</evidence>
<evidence type="ECO:0000256" key="1">
    <source>
        <dbReference type="ARBA" id="ARBA00001947"/>
    </source>
</evidence>
<proteinExistence type="predicted"/>
<gene>
    <name evidence="5" type="ORF">OF850_05525</name>
</gene>
<keyword evidence="3" id="KW-0479">Metal-binding</keyword>
<sequence>MAQPIWLECALNGAWTRERQPRIPVTVAEIVEEGAAAAAEGAAILHFHAYDETTGEQRDDWQIYARIIEGLSARTDAILYPTVPGEATHAPDRFAHIRELAARGLLEWTVLDPGSVNLSVAGSPGRGAVYRNPPRELGPMAGFCAERRLHPGYAIYEPGFTRAGAALARQAGMPTPIYRFMFSDRFLWGFPPRPRFLDAHLALLAECDPGAPWMVAGLDVDLSPLLEHAASRGGGLRAGLEDAPLGTEANNAALTRAAARHARRLATPKEIRAALQPR</sequence>
<dbReference type="Gene3D" id="3.20.20.70">
    <property type="entry name" value="Aldolase class I"/>
    <property type="match status" value="1"/>
</dbReference>
<name>A0ABT3NSD9_9PROT</name>
<dbReference type="EMBL" id="JAPFQI010000002">
    <property type="protein sequence ID" value="MCW8085080.1"/>
    <property type="molecule type" value="Genomic_DNA"/>
</dbReference>
<evidence type="ECO:0000256" key="4">
    <source>
        <dbReference type="ARBA" id="ARBA00022833"/>
    </source>
</evidence>
<comment type="cofactor">
    <cofactor evidence="1">
        <name>Zn(2+)</name>
        <dbReference type="ChEBI" id="CHEBI:29105"/>
    </cofactor>
</comment>
<accession>A0ABT3NSD9</accession>
<reference evidence="5 6" key="1">
    <citation type="submission" date="2022-10" db="EMBL/GenBank/DDBJ databases">
        <title>Roseococcus glaciei nov., sp. nov., isolated from glacier.</title>
        <authorList>
            <person name="Liu Q."/>
            <person name="Xin Y.-H."/>
        </authorList>
    </citation>
    <scope>NUCLEOTIDE SEQUENCE [LARGE SCALE GENOMIC DNA]</scope>
    <source>
        <strain evidence="5 6">MDT2-1-1</strain>
    </source>
</reference>
<evidence type="ECO:0000313" key="6">
    <source>
        <dbReference type="Proteomes" id="UP001526430"/>
    </source>
</evidence>
<dbReference type="Proteomes" id="UP001526430">
    <property type="component" value="Unassembled WGS sequence"/>
</dbReference>
<evidence type="ECO:0000256" key="2">
    <source>
        <dbReference type="ARBA" id="ARBA00022679"/>
    </source>
</evidence>
<dbReference type="RefSeq" id="WP_301588927.1">
    <property type="nucleotide sequence ID" value="NZ_JAPFQI010000002.1"/>
</dbReference>
<keyword evidence="2" id="KW-0808">Transferase</keyword>
<keyword evidence="6" id="KW-1185">Reference proteome</keyword>
<dbReference type="Pfam" id="PF05853">
    <property type="entry name" value="BKACE"/>
    <property type="match status" value="1"/>
</dbReference>
<dbReference type="InterPro" id="IPR008567">
    <property type="entry name" value="BKACE"/>
</dbReference>
<evidence type="ECO:0000313" key="5">
    <source>
        <dbReference type="EMBL" id="MCW8085080.1"/>
    </source>
</evidence>
<comment type="caution">
    <text evidence="5">The sequence shown here is derived from an EMBL/GenBank/DDBJ whole genome shotgun (WGS) entry which is preliminary data.</text>
</comment>
<dbReference type="PANTHER" id="PTHR37418:SF2">
    <property type="entry name" value="3-KETO-5-AMINOHEXANOATE CLEAVAGE ENZYME"/>
    <property type="match status" value="1"/>
</dbReference>
<keyword evidence="4" id="KW-0862">Zinc</keyword>